<name>A0A085G566_EWIA3</name>
<dbReference type="AlphaFoldDB" id="A0A085G566"/>
<protein>
    <submittedName>
        <fullName evidence="1">PilM family type IV pilus biogenesis protein</fullName>
    </submittedName>
</protein>
<evidence type="ECO:0000313" key="2">
    <source>
        <dbReference type="Proteomes" id="UP000028640"/>
    </source>
</evidence>
<sequence>MQHSLPLPDARLSGAARSAFILASGAKHFPLSVEQLVMDYRAAPMDAQNIIVTAARREEMQQWQRFLAESHLVPEVVELAPCALQLAASCAGESADKLLLHRLDEGWLWVSPHGLPFQFGVFDAQEVKDISQLASLAKEQYRAAKLCDEEMLFSSSRVEELPLGVGAWSPFRALTQLSPPLPANPAAFALAMGLALRARDS</sequence>
<dbReference type="eggNOG" id="COG4972">
    <property type="taxonomic scope" value="Bacteria"/>
</dbReference>
<organism evidence="1 2">
    <name type="scientific">Ewingella americana (strain ATCC 33852 / DSM 4580 / CCUG 14506 / JCM 5911 / LMG 7869 / NCTC 12157 / CDC 1468-78)</name>
    <dbReference type="NCBI Taxonomy" id="910964"/>
    <lineage>
        <taxon>Bacteria</taxon>
        <taxon>Pseudomonadati</taxon>
        <taxon>Pseudomonadota</taxon>
        <taxon>Gammaproteobacteria</taxon>
        <taxon>Enterobacterales</taxon>
        <taxon>Yersiniaceae</taxon>
        <taxon>Ewingella</taxon>
    </lineage>
</organism>
<evidence type="ECO:0000313" key="1">
    <source>
        <dbReference type="EMBL" id="KFC78861.1"/>
    </source>
</evidence>
<proteinExistence type="predicted"/>
<comment type="caution">
    <text evidence="1">The sequence shown here is derived from an EMBL/GenBank/DDBJ whole genome shotgun (WGS) entry which is preliminary data.</text>
</comment>
<dbReference type="STRING" id="910964.GEAM_3424"/>
<reference evidence="1 2" key="1">
    <citation type="submission" date="2014-05" db="EMBL/GenBank/DDBJ databases">
        <title>ATOL: Assembling a taxonomically balanced genome-scale reconstruction of the evolutionary history of the Enterobacteriaceae.</title>
        <authorList>
            <person name="Plunkett G.III."/>
            <person name="Neeno-Eckwall E.C."/>
            <person name="Glasner J.D."/>
            <person name="Perna N.T."/>
        </authorList>
    </citation>
    <scope>NUCLEOTIDE SEQUENCE [LARGE SCALE GENOMIC DNA]</scope>
    <source>
        <strain evidence="1 2">ATCC 33852</strain>
    </source>
</reference>
<dbReference type="EMBL" id="JMPJ01000066">
    <property type="protein sequence ID" value="KFC78861.1"/>
    <property type="molecule type" value="Genomic_DNA"/>
</dbReference>
<accession>A0A085G566</accession>
<keyword evidence="2" id="KW-1185">Reference proteome</keyword>
<dbReference type="Proteomes" id="UP000028640">
    <property type="component" value="Unassembled WGS sequence"/>
</dbReference>
<gene>
    <name evidence="1" type="ORF">GEAM_3424</name>
</gene>